<protein>
    <submittedName>
        <fullName evidence="1">Uncharacterized protein</fullName>
    </submittedName>
</protein>
<gene>
    <name evidence="1" type="ORF">YBN1229_v1_2359</name>
</gene>
<dbReference type="RefSeq" id="WP_046479277.1">
    <property type="nucleotide sequence ID" value="NZ_LN829118.1"/>
</dbReference>
<reference evidence="2" key="1">
    <citation type="submission" date="2015-02" db="EMBL/GenBank/DDBJ databases">
        <authorList>
            <person name="Chooi Y.-H."/>
        </authorList>
    </citation>
    <scope>NUCLEOTIDE SEQUENCE [LARGE SCALE GENOMIC DNA]</scope>
    <source>
        <strain evidence="2">strain Y</strain>
    </source>
</reference>
<dbReference type="Proteomes" id="UP000033187">
    <property type="component" value="Chromosome 1"/>
</dbReference>
<keyword evidence="2" id="KW-1185">Reference proteome</keyword>
<evidence type="ECO:0000313" key="2">
    <source>
        <dbReference type="Proteomes" id="UP000033187"/>
    </source>
</evidence>
<name>A0A0D6JGA3_9HYPH</name>
<dbReference type="OrthoDB" id="8017996at2"/>
<dbReference type="KEGG" id="fil:BN1229_v1_3565"/>
<organism evidence="1 2">
    <name type="scientific">Candidatus Filomicrobium marinum</name>
    <dbReference type="NCBI Taxonomy" id="1608628"/>
    <lineage>
        <taxon>Bacteria</taxon>
        <taxon>Pseudomonadati</taxon>
        <taxon>Pseudomonadota</taxon>
        <taxon>Alphaproteobacteria</taxon>
        <taxon>Hyphomicrobiales</taxon>
        <taxon>Hyphomicrobiaceae</taxon>
        <taxon>Filomicrobium</taxon>
    </lineage>
</organism>
<accession>A0A0D6JGA3</accession>
<proteinExistence type="predicted"/>
<dbReference type="AlphaFoldDB" id="A0A0D6JGA3"/>
<evidence type="ECO:0000313" key="1">
    <source>
        <dbReference type="EMBL" id="CPR19875.1"/>
    </source>
</evidence>
<sequence>MTAVAWKTIETIDSRKLNEARRQAHNGIHWLARFANSFRAPENGNRQVELIWDTEHGAFSTKAFEDKYRVELRLPHMEMQFREGDKLVPHVLYFEDRSPAHVEAWALVELLHRGLDRDRFSKNLPYTPENLMSGDNEEFAPESYQEELAVLNNWYTNAGQILSQLASKHAEDGTISIAGTSTAQPPAIKCWPNSFQIGIEMPIQASGGRLLRVGMAISNTSRPEPYFFVGTEEQASSGNFNANYILMARRIISDNMSPEEVVAFLQKSIAAQRKPHAH</sequence>
<dbReference type="EMBL" id="LN829119">
    <property type="protein sequence ID" value="CPR19875.1"/>
    <property type="molecule type" value="Genomic_DNA"/>
</dbReference>
<dbReference type="KEGG" id="fiy:BN1229_v1_2359"/>